<dbReference type="Gene3D" id="1.20.1250.20">
    <property type="entry name" value="MFS general substrate transporter like domains"/>
    <property type="match status" value="2"/>
</dbReference>
<comment type="subcellular location">
    <subcellularLocation>
        <location evidence="1">Cell membrane</location>
        <topology evidence="1">Multi-pass membrane protein</topology>
    </subcellularLocation>
</comment>
<sequence>MRTGRLRERVGGTVLLLGTCSLLTDISSEMVSAILPLYLVATLGFSPLQYGIVDGIYQGASALVRLAAGFLGDRWGRHKVLASLGYGISAVCKLGLALIGGAWAGLSAIILLDRTGKGMRTAPRDAMISLTAPEKELGLAFGVHRAMDTAGAMIGPLVAFALLAAAPDSYRTLFLISFFVAILGLGVITLLVREPESRRPVVETEKPDLRAAMQLLKGAEFRALMIAGSALGLTTVSDGFVYLALKEQVDFDNALFPLLATGTAVLYMLLAAPLGRLADRVGRGRVLVGGYVVLLGAYCLLMAPSAGVVSLILVLALLGTYYAATDGVLMAMGSRYVPEELRGSGLALLGTATSVARLLASVLFGVLWTVLGLEATIMIFGAALVVAMGLAVRGLRIADA</sequence>
<dbReference type="GO" id="GO:0005886">
    <property type="term" value="C:plasma membrane"/>
    <property type="evidence" value="ECO:0007669"/>
    <property type="project" value="UniProtKB-SubCell"/>
</dbReference>
<feature type="transmembrane region" description="Helical" evidence="5">
    <location>
        <begin position="255"/>
        <end position="274"/>
    </location>
</feature>
<dbReference type="GO" id="GO:0022857">
    <property type="term" value="F:transmembrane transporter activity"/>
    <property type="evidence" value="ECO:0007669"/>
    <property type="project" value="InterPro"/>
</dbReference>
<keyword evidence="3 5" id="KW-1133">Transmembrane helix</keyword>
<reference evidence="7 8" key="1">
    <citation type="submission" date="2018-10" db="EMBL/GenBank/DDBJ databases">
        <title>Genomic Encyclopedia of Archaeal and Bacterial Type Strains, Phase II (KMG-II): from individual species to whole genera.</title>
        <authorList>
            <person name="Goeker M."/>
        </authorList>
    </citation>
    <scope>NUCLEOTIDE SEQUENCE [LARGE SCALE GENOMIC DNA]</scope>
    <source>
        <strain evidence="7 8">DSM 14954</strain>
    </source>
</reference>
<accession>A0A660LKZ3</accession>
<evidence type="ECO:0000256" key="5">
    <source>
        <dbReference type="SAM" id="Phobius"/>
    </source>
</evidence>
<dbReference type="PANTHER" id="PTHR23518">
    <property type="entry name" value="C-METHYLTRANSFERASE"/>
    <property type="match status" value="1"/>
</dbReference>
<dbReference type="Pfam" id="PF07690">
    <property type="entry name" value="MFS_1"/>
    <property type="match status" value="1"/>
</dbReference>
<dbReference type="EMBL" id="RBIL01000001">
    <property type="protein sequence ID" value="RKQ94081.1"/>
    <property type="molecule type" value="Genomic_DNA"/>
</dbReference>
<feature type="domain" description="Major facilitator superfamily (MFS) profile" evidence="6">
    <location>
        <begin position="13"/>
        <end position="393"/>
    </location>
</feature>
<keyword evidence="8" id="KW-1185">Reference proteome</keyword>
<dbReference type="InterPro" id="IPR036259">
    <property type="entry name" value="MFS_trans_sf"/>
</dbReference>
<dbReference type="OrthoDB" id="9803985at2"/>
<evidence type="ECO:0000313" key="8">
    <source>
        <dbReference type="Proteomes" id="UP000278962"/>
    </source>
</evidence>
<proteinExistence type="predicted"/>
<comment type="caution">
    <text evidence="7">The sequence shown here is derived from an EMBL/GenBank/DDBJ whole genome shotgun (WGS) entry which is preliminary data.</text>
</comment>
<dbReference type="AlphaFoldDB" id="A0A660LKZ3"/>
<protein>
    <submittedName>
        <fullName evidence="7">Sugar phosphate permease</fullName>
    </submittedName>
</protein>
<dbReference type="PROSITE" id="PS50850">
    <property type="entry name" value="MFS"/>
    <property type="match status" value="1"/>
</dbReference>
<dbReference type="InterPro" id="IPR020846">
    <property type="entry name" value="MFS_dom"/>
</dbReference>
<dbReference type="SUPFAM" id="SSF103473">
    <property type="entry name" value="MFS general substrate transporter"/>
    <property type="match status" value="1"/>
</dbReference>
<feature type="transmembrane region" description="Helical" evidence="5">
    <location>
        <begin position="309"/>
        <end position="333"/>
    </location>
</feature>
<evidence type="ECO:0000256" key="2">
    <source>
        <dbReference type="ARBA" id="ARBA00022692"/>
    </source>
</evidence>
<dbReference type="PANTHER" id="PTHR23518:SF2">
    <property type="entry name" value="MAJOR FACILITATOR SUPERFAMILY TRANSPORTER"/>
    <property type="match status" value="1"/>
</dbReference>
<dbReference type="RefSeq" id="WP_121253326.1">
    <property type="nucleotide sequence ID" value="NZ_RBIL01000001.1"/>
</dbReference>
<feature type="transmembrane region" description="Helical" evidence="5">
    <location>
        <begin position="172"/>
        <end position="192"/>
    </location>
</feature>
<organism evidence="7 8">
    <name type="scientific">Solirubrobacter pauli</name>
    <dbReference type="NCBI Taxonomy" id="166793"/>
    <lineage>
        <taxon>Bacteria</taxon>
        <taxon>Bacillati</taxon>
        <taxon>Actinomycetota</taxon>
        <taxon>Thermoleophilia</taxon>
        <taxon>Solirubrobacterales</taxon>
        <taxon>Solirubrobacteraceae</taxon>
        <taxon>Solirubrobacter</taxon>
    </lineage>
</organism>
<dbReference type="InterPro" id="IPR011701">
    <property type="entry name" value="MFS"/>
</dbReference>
<keyword evidence="4 5" id="KW-0472">Membrane</keyword>
<evidence type="ECO:0000256" key="4">
    <source>
        <dbReference type="ARBA" id="ARBA00023136"/>
    </source>
</evidence>
<dbReference type="Proteomes" id="UP000278962">
    <property type="component" value="Unassembled WGS sequence"/>
</dbReference>
<feature type="transmembrane region" description="Helical" evidence="5">
    <location>
        <begin position="223"/>
        <end position="243"/>
    </location>
</feature>
<feature type="transmembrane region" description="Helical" evidence="5">
    <location>
        <begin position="345"/>
        <end position="371"/>
    </location>
</feature>
<feature type="transmembrane region" description="Helical" evidence="5">
    <location>
        <begin position="149"/>
        <end position="166"/>
    </location>
</feature>
<feature type="transmembrane region" description="Helical" evidence="5">
    <location>
        <begin position="286"/>
        <end position="303"/>
    </location>
</feature>
<dbReference type="CDD" id="cd17370">
    <property type="entry name" value="MFS_MJ1317_like"/>
    <property type="match status" value="1"/>
</dbReference>
<keyword evidence="2 5" id="KW-0812">Transmembrane</keyword>
<evidence type="ECO:0000259" key="6">
    <source>
        <dbReference type="PROSITE" id="PS50850"/>
    </source>
</evidence>
<name>A0A660LKZ3_9ACTN</name>
<feature type="transmembrane region" description="Helical" evidence="5">
    <location>
        <begin position="377"/>
        <end position="395"/>
    </location>
</feature>
<gene>
    <name evidence="7" type="ORF">C8N24_3958</name>
</gene>
<feature type="transmembrane region" description="Helical" evidence="5">
    <location>
        <begin position="84"/>
        <end position="112"/>
    </location>
</feature>
<evidence type="ECO:0000256" key="1">
    <source>
        <dbReference type="ARBA" id="ARBA00004651"/>
    </source>
</evidence>
<evidence type="ECO:0000256" key="3">
    <source>
        <dbReference type="ARBA" id="ARBA00022989"/>
    </source>
</evidence>
<evidence type="ECO:0000313" key="7">
    <source>
        <dbReference type="EMBL" id="RKQ94081.1"/>
    </source>
</evidence>